<organism evidence="9 10">
    <name type="scientific">Candidatus Clostridium stratigraminis</name>
    <dbReference type="NCBI Taxonomy" id="3381661"/>
    <lineage>
        <taxon>Bacteria</taxon>
        <taxon>Bacillati</taxon>
        <taxon>Bacillota</taxon>
        <taxon>Clostridia</taxon>
        <taxon>Eubacteriales</taxon>
        <taxon>Clostridiaceae</taxon>
        <taxon>Clostridium</taxon>
    </lineage>
</organism>
<dbReference type="EC" id="6.3.1.20" evidence="3"/>
<keyword evidence="5" id="KW-0547">Nucleotide-binding</keyword>
<dbReference type="InterPro" id="IPR045864">
    <property type="entry name" value="aa-tRNA-synth_II/BPL/LPL"/>
</dbReference>
<comment type="pathway">
    <text evidence="1">Protein modification; protein lipoylation via exogenous pathway; protein N(6)-(lipoyl)lysine from lipoate: step 2/2.</text>
</comment>
<keyword evidence="6" id="KW-0067">ATP-binding</keyword>
<comment type="pathway">
    <text evidence="2">Protein modification; protein lipoylation via exogenous pathway; protein N(6)-(lipoyl)lysine from lipoate: step 1/2.</text>
</comment>
<gene>
    <name evidence="9" type="ORF">ACJDUG_10900</name>
</gene>
<dbReference type="PROSITE" id="PS51733">
    <property type="entry name" value="BPL_LPL_CATALYTIC"/>
    <property type="match status" value="1"/>
</dbReference>
<evidence type="ECO:0000256" key="3">
    <source>
        <dbReference type="ARBA" id="ARBA00012367"/>
    </source>
</evidence>
<protein>
    <recommendedName>
        <fullName evidence="3">lipoate--protein ligase</fullName>
        <ecNumber evidence="3">6.3.1.20</ecNumber>
    </recommendedName>
</protein>
<comment type="caution">
    <text evidence="9">The sequence shown here is derived from an EMBL/GenBank/DDBJ whole genome shotgun (WGS) entry which is preliminary data.</text>
</comment>
<comment type="catalytic activity">
    <reaction evidence="7">
        <text>L-lysyl-[lipoyl-carrier protein] + (R)-lipoate + ATP = N(6)-[(R)-lipoyl]-L-lysyl-[lipoyl-carrier protein] + AMP + diphosphate + H(+)</text>
        <dbReference type="Rhea" id="RHEA:49288"/>
        <dbReference type="Rhea" id="RHEA-COMP:10500"/>
        <dbReference type="Rhea" id="RHEA-COMP:10502"/>
        <dbReference type="ChEBI" id="CHEBI:15378"/>
        <dbReference type="ChEBI" id="CHEBI:29969"/>
        <dbReference type="ChEBI" id="CHEBI:30616"/>
        <dbReference type="ChEBI" id="CHEBI:33019"/>
        <dbReference type="ChEBI" id="CHEBI:83088"/>
        <dbReference type="ChEBI" id="CHEBI:83099"/>
        <dbReference type="ChEBI" id="CHEBI:456215"/>
        <dbReference type="EC" id="6.3.1.20"/>
    </reaction>
</comment>
<dbReference type="PANTHER" id="PTHR12561">
    <property type="entry name" value="LIPOATE-PROTEIN LIGASE"/>
    <property type="match status" value="1"/>
</dbReference>
<dbReference type="SUPFAM" id="SSF55681">
    <property type="entry name" value="Class II aaRS and biotin synthetases"/>
    <property type="match status" value="1"/>
</dbReference>
<sequence length="330" mass="38189">MISIRNNSKDPHFNLALEEYVTKYLSSAEDYIILWQNEPSVIIGRNQNTIEEINSKYINDNNINVVRRLSGGGAVYHDLGNLNFTFIVKNENDVASNFRIFTEPVINALSKLDIEAEFSGRNDITIDGKKFSGNAQYYYGDRLLHHGTILFNSNLSVVQDALNVKQEKIESKGIKSVKSRVTNVYPYLKKDISIDEFKDTLLKFFMQDENYKDKEYILTEDDIKKIHNLMKTRFSTWEWNYGESPAFDLEKGKRYAGGKLELKFNVNDGKIKELKINGDFFGRKEVDELETTLLGMKYRESDVRAALENTDFESYFAGISIDDFIDCMFY</sequence>
<dbReference type="PANTHER" id="PTHR12561:SF3">
    <property type="entry name" value="LIPOYLTRANSFERASE 1, MITOCHONDRIAL"/>
    <property type="match status" value="1"/>
</dbReference>
<dbReference type="Pfam" id="PF10437">
    <property type="entry name" value="Lip_prot_lig_C"/>
    <property type="match status" value="1"/>
</dbReference>
<dbReference type="Pfam" id="PF21948">
    <property type="entry name" value="LplA-B_cat"/>
    <property type="match status" value="1"/>
</dbReference>
<keyword evidence="10" id="KW-1185">Reference proteome</keyword>
<dbReference type="GO" id="GO:0016874">
    <property type="term" value="F:ligase activity"/>
    <property type="evidence" value="ECO:0007669"/>
    <property type="project" value="UniProtKB-KW"/>
</dbReference>
<dbReference type="RefSeq" id="WP_406769930.1">
    <property type="nucleotide sequence ID" value="NZ_JBJHZZ010000007.1"/>
</dbReference>
<reference evidence="9 10" key="1">
    <citation type="submission" date="2024-11" db="EMBL/GenBank/DDBJ databases">
        <authorList>
            <person name="Heng Y.C."/>
            <person name="Lim A.C.H."/>
            <person name="Lee J.K.Y."/>
            <person name="Kittelmann S."/>
        </authorList>
    </citation>
    <scope>NUCLEOTIDE SEQUENCE [LARGE SCALE GENOMIC DNA]</scope>
    <source>
        <strain evidence="9 10">WILCCON 0185</strain>
    </source>
</reference>
<dbReference type="SUPFAM" id="SSF82649">
    <property type="entry name" value="SufE/NifU"/>
    <property type="match status" value="1"/>
</dbReference>
<keyword evidence="4 9" id="KW-0436">Ligase</keyword>
<dbReference type="CDD" id="cd16443">
    <property type="entry name" value="LplA"/>
    <property type="match status" value="1"/>
</dbReference>
<dbReference type="InterPro" id="IPR004562">
    <property type="entry name" value="LipoylTrfase_LipoateP_Ligase"/>
</dbReference>
<name>A0ABW8T6Z6_9CLOT</name>
<evidence type="ECO:0000256" key="5">
    <source>
        <dbReference type="ARBA" id="ARBA00022741"/>
    </source>
</evidence>
<evidence type="ECO:0000256" key="6">
    <source>
        <dbReference type="ARBA" id="ARBA00022840"/>
    </source>
</evidence>
<evidence type="ECO:0000313" key="9">
    <source>
        <dbReference type="EMBL" id="MFL0247478.1"/>
    </source>
</evidence>
<dbReference type="InterPro" id="IPR019491">
    <property type="entry name" value="Lipoate_protein_ligase_C"/>
</dbReference>
<dbReference type="Proteomes" id="UP001623591">
    <property type="component" value="Unassembled WGS sequence"/>
</dbReference>
<evidence type="ECO:0000256" key="7">
    <source>
        <dbReference type="ARBA" id="ARBA00048037"/>
    </source>
</evidence>
<dbReference type="Gene3D" id="3.30.930.10">
    <property type="entry name" value="Bira Bifunctional Protein, Domain 2"/>
    <property type="match status" value="1"/>
</dbReference>
<evidence type="ECO:0000256" key="2">
    <source>
        <dbReference type="ARBA" id="ARBA00005124"/>
    </source>
</evidence>
<dbReference type="NCBIfam" id="TIGR00545">
    <property type="entry name" value="lipoyltrans"/>
    <property type="match status" value="1"/>
</dbReference>
<feature type="domain" description="BPL/LPL catalytic" evidence="8">
    <location>
        <begin position="26"/>
        <end position="213"/>
    </location>
</feature>
<proteinExistence type="predicted"/>
<evidence type="ECO:0000313" key="10">
    <source>
        <dbReference type="Proteomes" id="UP001623591"/>
    </source>
</evidence>
<dbReference type="EMBL" id="JBJHZZ010000007">
    <property type="protein sequence ID" value="MFL0247478.1"/>
    <property type="molecule type" value="Genomic_DNA"/>
</dbReference>
<evidence type="ECO:0000256" key="1">
    <source>
        <dbReference type="ARBA" id="ARBA00005085"/>
    </source>
</evidence>
<dbReference type="InterPro" id="IPR004143">
    <property type="entry name" value="BPL_LPL_catalytic"/>
</dbReference>
<evidence type="ECO:0000256" key="4">
    <source>
        <dbReference type="ARBA" id="ARBA00022598"/>
    </source>
</evidence>
<evidence type="ECO:0000259" key="8">
    <source>
        <dbReference type="PROSITE" id="PS51733"/>
    </source>
</evidence>
<dbReference type="Gene3D" id="3.30.390.50">
    <property type="entry name" value="CO dehydrogenase flavoprotein, C-terminal domain"/>
    <property type="match status" value="1"/>
</dbReference>
<accession>A0ABW8T6Z6</accession>